<proteinExistence type="predicted"/>
<feature type="compositionally biased region" description="Polar residues" evidence="1">
    <location>
        <begin position="80"/>
        <end position="100"/>
    </location>
</feature>
<feature type="compositionally biased region" description="Low complexity" evidence="1">
    <location>
        <begin position="250"/>
        <end position="276"/>
    </location>
</feature>
<evidence type="ECO:0000313" key="3">
    <source>
        <dbReference type="EMBL" id="KNC79396.1"/>
    </source>
</evidence>
<name>A0A0L0FS17_9EUKA</name>
<keyword evidence="4" id="KW-1185">Reference proteome</keyword>
<keyword evidence="2" id="KW-1133">Transmembrane helix</keyword>
<feature type="region of interest" description="Disordered" evidence="1">
    <location>
        <begin position="1"/>
        <end position="61"/>
    </location>
</feature>
<reference evidence="3 4" key="1">
    <citation type="submission" date="2011-02" db="EMBL/GenBank/DDBJ databases">
        <title>The Genome Sequence of Sphaeroforma arctica JP610.</title>
        <authorList>
            <consortium name="The Broad Institute Genome Sequencing Platform"/>
            <person name="Russ C."/>
            <person name="Cuomo C."/>
            <person name="Young S.K."/>
            <person name="Zeng Q."/>
            <person name="Gargeya S."/>
            <person name="Alvarado L."/>
            <person name="Berlin A."/>
            <person name="Chapman S.B."/>
            <person name="Chen Z."/>
            <person name="Freedman E."/>
            <person name="Gellesch M."/>
            <person name="Goldberg J."/>
            <person name="Griggs A."/>
            <person name="Gujja S."/>
            <person name="Heilman E."/>
            <person name="Heiman D."/>
            <person name="Howarth C."/>
            <person name="Mehta T."/>
            <person name="Neiman D."/>
            <person name="Pearson M."/>
            <person name="Roberts A."/>
            <person name="Saif S."/>
            <person name="Shea T."/>
            <person name="Shenoy N."/>
            <person name="Sisk P."/>
            <person name="Stolte C."/>
            <person name="Sykes S."/>
            <person name="White J."/>
            <person name="Yandava C."/>
            <person name="Burger G."/>
            <person name="Gray M.W."/>
            <person name="Holland P.W.H."/>
            <person name="King N."/>
            <person name="Lang F.B.F."/>
            <person name="Roger A.J."/>
            <person name="Ruiz-Trillo I."/>
            <person name="Haas B."/>
            <person name="Nusbaum C."/>
            <person name="Birren B."/>
        </authorList>
    </citation>
    <scope>NUCLEOTIDE SEQUENCE [LARGE SCALE GENOMIC DNA]</scope>
    <source>
        <strain evidence="3 4">JP610</strain>
    </source>
</reference>
<keyword evidence="2" id="KW-0812">Transmembrane</keyword>
<feature type="compositionally biased region" description="Polar residues" evidence="1">
    <location>
        <begin position="561"/>
        <end position="575"/>
    </location>
</feature>
<organism evidence="3 4">
    <name type="scientific">Sphaeroforma arctica JP610</name>
    <dbReference type="NCBI Taxonomy" id="667725"/>
    <lineage>
        <taxon>Eukaryota</taxon>
        <taxon>Ichthyosporea</taxon>
        <taxon>Ichthyophonida</taxon>
        <taxon>Sphaeroforma</taxon>
    </lineage>
</organism>
<feature type="compositionally biased region" description="Acidic residues" evidence="1">
    <location>
        <begin position="129"/>
        <end position="139"/>
    </location>
</feature>
<evidence type="ECO:0000256" key="2">
    <source>
        <dbReference type="SAM" id="Phobius"/>
    </source>
</evidence>
<feature type="compositionally biased region" description="Polar residues" evidence="1">
    <location>
        <begin position="26"/>
        <end position="45"/>
    </location>
</feature>
<feature type="transmembrane region" description="Helical" evidence="2">
    <location>
        <begin position="343"/>
        <end position="371"/>
    </location>
</feature>
<accession>A0A0L0FS17</accession>
<dbReference type="RefSeq" id="XP_014153298.1">
    <property type="nucleotide sequence ID" value="XM_014297823.1"/>
</dbReference>
<dbReference type="AlphaFoldDB" id="A0A0L0FS17"/>
<protein>
    <submittedName>
        <fullName evidence="3">Uncharacterized protein</fullName>
    </submittedName>
</protein>
<dbReference type="Proteomes" id="UP000054560">
    <property type="component" value="Unassembled WGS sequence"/>
</dbReference>
<sequence length="682" mass="74410">MIMTDGPGSAIAFRNSDTSDIKDQSLLDTDTSSAALSPKKQSYNRGVNVVDSSETEPDGHPLALLVREAVKTYNDDNDSAGGSNEGSDGSLNTLAKTDSATDCGDSTGLQKRKGINNTPHHARSRSYEDSEQEYSEENVELYRGDDGNLVDGGFTRPHRYSTSSSVGNNSNTDNKAHTKARTRTAVIGSTSHHSKRKSMPMSASLSASNSSFGPASPVNTRHASYTLGHSGTSGQSGSGGSSRNNKLTHLHTSSSLPHPNSSSQSRASHSSTLSSSGLRKVSGNSLHASSSRRSQTINPPFQGDTNHYGYTQPYSHTSHGSSNSGEAEPEPEQNSNTWVSMPIIASVVLGNGTLLDFVLFVLTLAWLYYLITKPEKLYSSVRAGKAAIRNTRNEDDVSDDVRALTSLERRAIFFGFISPFAGGATVHVLQGLSNGPCMHILKPHVFVFIALLRPFLLMFSDWNIEADGLIRRALQEKSSGLDDIRMMKESINKVYRESKAQRAEMSEILSSLDMMKHHTDMQEDTIYRLATQQRKLQRALGEEQQQQQRVLLRRHSEMDNETNNGMHGTESSQSEYAGITDDGHEHRNSGMFGPDSITGDKLVEDVDSGYKTGKVSVSSGDVEREESVHWLMGSLGLGPGEDSSMTLLSLFSIEWPSVKAWKIVRWVYSQYTKPSRPAITAA</sequence>
<evidence type="ECO:0000313" key="4">
    <source>
        <dbReference type="Proteomes" id="UP000054560"/>
    </source>
</evidence>
<gene>
    <name evidence="3" type="ORF">SARC_08208</name>
</gene>
<dbReference type="EMBL" id="KQ242313">
    <property type="protein sequence ID" value="KNC79396.1"/>
    <property type="molecule type" value="Genomic_DNA"/>
</dbReference>
<feature type="region of interest" description="Disordered" evidence="1">
    <location>
        <begin position="74"/>
        <end position="334"/>
    </location>
</feature>
<feature type="compositionally biased region" description="Low complexity" evidence="1">
    <location>
        <begin position="199"/>
        <end position="217"/>
    </location>
</feature>
<evidence type="ECO:0000256" key="1">
    <source>
        <dbReference type="SAM" id="MobiDB-lite"/>
    </source>
</evidence>
<dbReference type="GeneID" id="25908712"/>
<feature type="region of interest" description="Disordered" evidence="1">
    <location>
        <begin position="559"/>
        <end position="597"/>
    </location>
</feature>
<feature type="transmembrane region" description="Helical" evidence="2">
    <location>
        <begin position="411"/>
        <end position="432"/>
    </location>
</feature>
<keyword evidence="2" id="KW-0472">Membrane</keyword>
<feature type="compositionally biased region" description="Low complexity" evidence="1">
    <location>
        <begin position="161"/>
        <end position="173"/>
    </location>
</feature>
<feature type="compositionally biased region" description="Basic residues" evidence="1">
    <location>
        <begin position="110"/>
        <end position="124"/>
    </location>
</feature>
<feature type="compositionally biased region" description="Polar residues" evidence="1">
    <location>
        <begin position="282"/>
        <end position="325"/>
    </location>
</feature>